<feature type="compositionally biased region" description="Basic and acidic residues" evidence="2">
    <location>
        <begin position="617"/>
        <end position="626"/>
    </location>
</feature>
<feature type="compositionally biased region" description="Gly residues" evidence="2">
    <location>
        <begin position="644"/>
        <end position="656"/>
    </location>
</feature>
<gene>
    <name evidence="3" type="ORF">F511_19080</name>
</gene>
<name>A0A2Z7D0E0_9LAMI</name>
<accession>A0A2Z7D0E0</accession>
<reference evidence="3 4" key="1">
    <citation type="journal article" date="2015" name="Proc. Natl. Acad. Sci. U.S.A.">
        <title>The resurrection genome of Boea hygrometrica: A blueprint for survival of dehydration.</title>
        <authorList>
            <person name="Xiao L."/>
            <person name="Yang G."/>
            <person name="Zhang L."/>
            <person name="Yang X."/>
            <person name="Zhao S."/>
            <person name="Ji Z."/>
            <person name="Zhou Q."/>
            <person name="Hu M."/>
            <person name="Wang Y."/>
            <person name="Chen M."/>
            <person name="Xu Y."/>
            <person name="Jin H."/>
            <person name="Xiao X."/>
            <person name="Hu G."/>
            <person name="Bao F."/>
            <person name="Hu Y."/>
            <person name="Wan P."/>
            <person name="Li L."/>
            <person name="Deng X."/>
            <person name="Kuang T."/>
            <person name="Xiang C."/>
            <person name="Zhu J.K."/>
            <person name="Oliver M.J."/>
            <person name="He Y."/>
        </authorList>
    </citation>
    <scope>NUCLEOTIDE SEQUENCE [LARGE SCALE GENOMIC DNA]</scope>
    <source>
        <strain evidence="4">cv. XS01</strain>
    </source>
</reference>
<dbReference type="OrthoDB" id="1839301at2759"/>
<feature type="coiled-coil region" evidence="1">
    <location>
        <begin position="560"/>
        <end position="587"/>
    </location>
</feature>
<dbReference type="Proteomes" id="UP000250235">
    <property type="component" value="Unassembled WGS sequence"/>
</dbReference>
<evidence type="ECO:0000256" key="2">
    <source>
        <dbReference type="SAM" id="MobiDB-lite"/>
    </source>
</evidence>
<dbReference type="AlphaFoldDB" id="A0A2Z7D0E0"/>
<feature type="region of interest" description="Disordered" evidence="2">
    <location>
        <begin position="428"/>
        <end position="452"/>
    </location>
</feature>
<dbReference type="EMBL" id="KQ990594">
    <property type="protein sequence ID" value="KZV52924.1"/>
    <property type="molecule type" value="Genomic_DNA"/>
</dbReference>
<proteinExistence type="predicted"/>
<evidence type="ECO:0000313" key="3">
    <source>
        <dbReference type="EMBL" id="KZV52924.1"/>
    </source>
</evidence>
<evidence type="ECO:0000256" key="1">
    <source>
        <dbReference type="SAM" id="Coils"/>
    </source>
</evidence>
<keyword evidence="1" id="KW-0175">Coiled coil</keyword>
<sequence>MENIVEFKFDKISDLGDLSFRGNERSEIISAESTEYITLISGSLSFVTLSAMASSLVSNTNQVHFASVLAMDNSEMIAMFEALVASGLNGFLGCMSDIFESSLIEFYQNASVRDDKFVSTVQGKLVEISEEVFSRTFQLPVKGLIDIHEVSKDLIFDARTEFSLNGEQLTTSCKKRELKIEYMLLSDIVANRLRLRRLAFLTSLNKDIAAKEENVLTWAETDSVQVALQRKVYILAKYRESLLRKFLESRKANICSGQPRSVMALRIIELLSDAHSTSVKHFLMQRQAHGLQCTNPCCSMLSEDVLYCGFYIPRNHKIFVSTCWLRLLRRIGDVWVVEDGYDRWVYEDKTPVSQLLYSMFGCLRPVGSSNVCTDIIPTGPVLGDFSIPRRFVDNVSYRIQKLDSALPFFSAQISPVVDISSSPKDFVPSYPNQSSSSASSMHLTDDIPQGTTTAVGSTPDVAQFSLPFAVSDSFNDLRTSMSRIISLQSKESRRLDDSHKEVLDKIKQLEKTILDSFYQQNQVFHRLITGIRQEAHNDTNVLSHGLKVVRTQTAILTTDQEDANKEAKEQKAIIKDMDERLATLRREQLDFRAQAQENYNNLSSQLGELVAYINRGNDKKGEESSSRRPQPPPDDQNRPTGGNARRGGGGGGSGGSGRRDDRKGPSTKRGSGRSGAGGPYKKNAEWWLYG</sequence>
<organism evidence="3 4">
    <name type="scientific">Dorcoceras hygrometricum</name>
    <dbReference type="NCBI Taxonomy" id="472368"/>
    <lineage>
        <taxon>Eukaryota</taxon>
        <taxon>Viridiplantae</taxon>
        <taxon>Streptophyta</taxon>
        <taxon>Embryophyta</taxon>
        <taxon>Tracheophyta</taxon>
        <taxon>Spermatophyta</taxon>
        <taxon>Magnoliopsida</taxon>
        <taxon>eudicotyledons</taxon>
        <taxon>Gunneridae</taxon>
        <taxon>Pentapetalae</taxon>
        <taxon>asterids</taxon>
        <taxon>lamiids</taxon>
        <taxon>Lamiales</taxon>
        <taxon>Gesneriaceae</taxon>
        <taxon>Didymocarpoideae</taxon>
        <taxon>Trichosporeae</taxon>
        <taxon>Loxocarpinae</taxon>
        <taxon>Dorcoceras</taxon>
    </lineage>
</organism>
<feature type="region of interest" description="Disordered" evidence="2">
    <location>
        <begin position="617"/>
        <end position="690"/>
    </location>
</feature>
<evidence type="ECO:0000313" key="4">
    <source>
        <dbReference type="Proteomes" id="UP000250235"/>
    </source>
</evidence>
<protein>
    <submittedName>
        <fullName evidence="3">Uncharacterized protein</fullName>
    </submittedName>
</protein>
<keyword evidence="4" id="KW-1185">Reference proteome</keyword>